<protein>
    <submittedName>
        <fullName evidence="1">(northern house mosquito) hypothetical protein</fullName>
    </submittedName>
</protein>
<proteinExistence type="predicted"/>
<sequence>MILVATLNRSTSSIRAVLPSLTHDWKKLGATDTPSASLVIPVAARSELLAITRKVPNSSTRRRCVWPGSDISSLGYTSLSSSIPYVIGGINQHNTNQPV</sequence>
<dbReference type="AlphaFoldDB" id="A0A8D8GAH6"/>
<dbReference type="EMBL" id="HBUE01141070">
    <property type="protein sequence ID" value="CAG6500786.1"/>
    <property type="molecule type" value="Transcribed_RNA"/>
</dbReference>
<accession>A0A8D8GAH6</accession>
<reference evidence="1" key="1">
    <citation type="submission" date="2021-05" db="EMBL/GenBank/DDBJ databases">
        <authorList>
            <person name="Alioto T."/>
            <person name="Alioto T."/>
            <person name="Gomez Garrido J."/>
        </authorList>
    </citation>
    <scope>NUCLEOTIDE SEQUENCE</scope>
</reference>
<name>A0A8D8GAH6_CULPI</name>
<organism evidence="1">
    <name type="scientific">Culex pipiens</name>
    <name type="common">House mosquito</name>
    <dbReference type="NCBI Taxonomy" id="7175"/>
    <lineage>
        <taxon>Eukaryota</taxon>
        <taxon>Metazoa</taxon>
        <taxon>Ecdysozoa</taxon>
        <taxon>Arthropoda</taxon>
        <taxon>Hexapoda</taxon>
        <taxon>Insecta</taxon>
        <taxon>Pterygota</taxon>
        <taxon>Neoptera</taxon>
        <taxon>Endopterygota</taxon>
        <taxon>Diptera</taxon>
        <taxon>Nematocera</taxon>
        <taxon>Culicoidea</taxon>
        <taxon>Culicidae</taxon>
        <taxon>Culicinae</taxon>
        <taxon>Culicini</taxon>
        <taxon>Culex</taxon>
        <taxon>Culex</taxon>
    </lineage>
</organism>
<evidence type="ECO:0000313" key="1">
    <source>
        <dbReference type="EMBL" id="CAG6500786.1"/>
    </source>
</evidence>